<sequence length="113" mass="12981">MTTLSFASDIFKTVLGEIDSKYIDTDSMTWKASGDSDDSSDENFSQRRHSLPETNKNHPYKSESKRRRSVQWIDECEKLPLASERRRPSFGKSNAEPKPILKHKANCFIIVSE</sequence>
<dbReference type="Proteomes" id="UP000596742">
    <property type="component" value="Unassembled WGS sequence"/>
</dbReference>
<name>A0A8B6CHS2_MYTGA</name>
<feature type="region of interest" description="Disordered" evidence="1">
    <location>
        <begin position="28"/>
        <end position="69"/>
    </location>
</feature>
<evidence type="ECO:0000313" key="2">
    <source>
        <dbReference type="EMBL" id="VDI04300.1"/>
    </source>
</evidence>
<organism evidence="2 3">
    <name type="scientific">Mytilus galloprovincialis</name>
    <name type="common">Mediterranean mussel</name>
    <dbReference type="NCBI Taxonomy" id="29158"/>
    <lineage>
        <taxon>Eukaryota</taxon>
        <taxon>Metazoa</taxon>
        <taxon>Spiralia</taxon>
        <taxon>Lophotrochozoa</taxon>
        <taxon>Mollusca</taxon>
        <taxon>Bivalvia</taxon>
        <taxon>Autobranchia</taxon>
        <taxon>Pteriomorphia</taxon>
        <taxon>Mytilida</taxon>
        <taxon>Mytiloidea</taxon>
        <taxon>Mytilidae</taxon>
        <taxon>Mytilinae</taxon>
        <taxon>Mytilus</taxon>
    </lineage>
</organism>
<proteinExistence type="predicted"/>
<accession>A0A8B6CHS2</accession>
<dbReference type="EMBL" id="UYJE01001691">
    <property type="protein sequence ID" value="VDI04300.1"/>
    <property type="molecule type" value="Genomic_DNA"/>
</dbReference>
<dbReference type="AlphaFoldDB" id="A0A8B6CHS2"/>
<keyword evidence="3" id="KW-1185">Reference proteome</keyword>
<protein>
    <submittedName>
        <fullName evidence="2">Uncharacterized protein</fullName>
    </submittedName>
</protein>
<gene>
    <name evidence="2" type="ORF">MGAL_10B050443</name>
</gene>
<evidence type="ECO:0000313" key="3">
    <source>
        <dbReference type="Proteomes" id="UP000596742"/>
    </source>
</evidence>
<evidence type="ECO:0000256" key="1">
    <source>
        <dbReference type="SAM" id="MobiDB-lite"/>
    </source>
</evidence>
<comment type="caution">
    <text evidence="2">The sequence shown here is derived from an EMBL/GenBank/DDBJ whole genome shotgun (WGS) entry which is preliminary data.</text>
</comment>
<reference evidence="2" key="1">
    <citation type="submission" date="2018-11" db="EMBL/GenBank/DDBJ databases">
        <authorList>
            <person name="Alioto T."/>
            <person name="Alioto T."/>
        </authorList>
    </citation>
    <scope>NUCLEOTIDE SEQUENCE</scope>
</reference>